<name>A0AAD9S5J7_PHOAM</name>
<comment type="subcellular location">
    <subcellularLocation>
        <location evidence="3">Nucleus</location>
    </subcellularLocation>
</comment>
<accession>A0AAD9S5J7</accession>
<keyword evidence="9" id="KW-0234">DNA repair</keyword>
<dbReference type="GO" id="GO:0046872">
    <property type="term" value="F:metal ion binding"/>
    <property type="evidence" value="ECO:0007669"/>
    <property type="project" value="UniProtKB-KW"/>
</dbReference>
<keyword evidence="10" id="KW-0539">Nucleus</keyword>
<evidence type="ECO:0000256" key="4">
    <source>
        <dbReference type="ARBA" id="ARBA00022722"/>
    </source>
</evidence>
<evidence type="ECO:0000256" key="7">
    <source>
        <dbReference type="ARBA" id="ARBA00022801"/>
    </source>
</evidence>
<evidence type="ECO:0000256" key="11">
    <source>
        <dbReference type="SAM" id="MobiDB-lite"/>
    </source>
</evidence>
<evidence type="ECO:0000256" key="5">
    <source>
        <dbReference type="ARBA" id="ARBA00022723"/>
    </source>
</evidence>
<dbReference type="SUPFAM" id="SSF56219">
    <property type="entry name" value="DNase I-like"/>
    <property type="match status" value="1"/>
</dbReference>
<dbReference type="EMBL" id="JAUJFL010000008">
    <property type="protein sequence ID" value="KAK2598729.1"/>
    <property type="molecule type" value="Genomic_DNA"/>
</dbReference>
<dbReference type="PANTHER" id="PTHR15822:SF4">
    <property type="entry name" value="TYROSYL-DNA PHOSPHODIESTERASE 2"/>
    <property type="match status" value="1"/>
</dbReference>
<dbReference type="CDD" id="cd09080">
    <property type="entry name" value="TDP2"/>
    <property type="match status" value="1"/>
</dbReference>
<keyword evidence="7" id="KW-0378">Hydrolase</keyword>
<evidence type="ECO:0000256" key="9">
    <source>
        <dbReference type="ARBA" id="ARBA00023204"/>
    </source>
</evidence>
<sequence>MSFISSVRTLYLAWSQSTPLPILLDASATFQSWHTFNEDNGKWTRLHVQAPAEQNEPGLGTQHGKFTSREPLPQTLTLATWNVDGFGKHPEARTDGILSALQSLDHVPDVVLFQEVPHKALIYLLSNARVREGWILSEADDTNWAGVQFATLTMLSRARFKSFTSPGTLASAPCNPFSAGPVWRVKYPTRFKRDALCCDVFYHNTRIRLVNVHLDSLPIQPNQRPRQVEITASLIKHAGVDCGLVAGDFNPVSEEDASLVSENGLVDVWEMINPAEDGFTWGLEGSGEPFPPGRFDKVAVLGLRPKRIDVIHPGFVSEVEEPDERGPSESEDQHGALLGEHSLPWSDHSGLLASLDLINLRQ</sequence>
<keyword evidence="5" id="KW-0479">Metal-binding</keyword>
<dbReference type="GO" id="GO:0004518">
    <property type="term" value="F:nuclease activity"/>
    <property type="evidence" value="ECO:0007669"/>
    <property type="project" value="UniProtKB-KW"/>
</dbReference>
<dbReference type="GO" id="GO:0006302">
    <property type="term" value="P:double-strand break repair"/>
    <property type="evidence" value="ECO:0007669"/>
    <property type="project" value="TreeGrafter"/>
</dbReference>
<evidence type="ECO:0008006" key="14">
    <source>
        <dbReference type="Google" id="ProtNLM"/>
    </source>
</evidence>
<comment type="caution">
    <text evidence="12">The sequence shown here is derived from an EMBL/GenBank/DDBJ whole genome shotgun (WGS) entry which is preliminary data.</text>
</comment>
<evidence type="ECO:0000313" key="13">
    <source>
        <dbReference type="Proteomes" id="UP001265746"/>
    </source>
</evidence>
<organism evidence="12 13">
    <name type="scientific">Phomopsis amygdali</name>
    <name type="common">Fusicoccum amygdali</name>
    <dbReference type="NCBI Taxonomy" id="1214568"/>
    <lineage>
        <taxon>Eukaryota</taxon>
        <taxon>Fungi</taxon>
        <taxon>Dikarya</taxon>
        <taxon>Ascomycota</taxon>
        <taxon>Pezizomycotina</taxon>
        <taxon>Sordariomycetes</taxon>
        <taxon>Sordariomycetidae</taxon>
        <taxon>Diaporthales</taxon>
        <taxon>Diaporthaceae</taxon>
        <taxon>Diaporthe</taxon>
    </lineage>
</organism>
<protein>
    <recommendedName>
        <fullName evidence="14">Endonuclease/exonuclease/phosphatase domain-containing protein</fullName>
    </recommendedName>
</protein>
<evidence type="ECO:0000256" key="2">
    <source>
        <dbReference type="ARBA" id="ARBA00001946"/>
    </source>
</evidence>
<evidence type="ECO:0000313" key="12">
    <source>
        <dbReference type="EMBL" id="KAK2598729.1"/>
    </source>
</evidence>
<keyword evidence="8" id="KW-0460">Magnesium</keyword>
<evidence type="ECO:0000256" key="10">
    <source>
        <dbReference type="ARBA" id="ARBA00023242"/>
    </source>
</evidence>
<keyword evidence="4" id="KW-0540">Nuclease</keyword>
<reference evidence="12" key="1">
    <citation type="submission" date="2023-06" db="EMBL/GenBank/DDBJ databases">
        <authorList>
            <person name="Noh H."/>
        </authorList>
    </citation>
    <scope>NUCLEOTIDE SEQUENCE</scope>
    <source>
        <strain evidence="12">DUCC20226</strain>
    </source>
</reference>
<feature type="region of interest" description="Disordered" evidence="11">
    <location>
        <begin position="318"/>
        <end position="344"/>
    </location>
</feature>
<dbReference type="PANTHER" id="PTHR15822">
    <property type="entry name" value="TRAF AND TNF RECEPTOR-ASSOCIATED PROTEIN"/>
    <property type="match status" value="1"/>
</dbReference>
<dbReference type="GO" id="GO:0005737">
    <property type="term" value="C:cytoplasm"/>
    <property type="evidence" value="ECO:0007669"/>
    <property type="project" value="TreeGrafter"/>
</dbReference>
<evidence type="ECO:0000256" key="6">
    <source>
        <dbReference type="ARBA" id="ARBA00022763"/>
    </source>
</evidence>
<dbReference type="Gene3D" id="3.60.10.10">
    <property type="entry name" value="Endonuclease/exonuclease/phosphatase"/>
    <property type="match status" value="1"/>
</dbReference>
<dbReference type="GO" id="GO:0005634">
    <property type="term" value="C:nucleus"/>
    <property type="evidence" value="ECO:0007669"/>
    <property type="project" value="UniProtKB-SubCell"/>
</dbReference>
<dbReference type="GO" id="GO:0003697">
    <property type="term" value="F:single-stranded DNA binding"/>
    <property type="evidence" value="ECO:0007669"/>
    <property type="project" value="TreeGrafter"/>
</dbReference>
<keyword evidence="13" id="KW-1185">Reference proteome</keyword>
<proteinExistence type="predicted"/>
<dbReference type="GO" id="GO:0070260">
    <property type="term" value="F:5'-tyrosyl-DNA phosphodiesterase activity"/>
    <property type="evidence" value="ECO:0007669"/>
    <property type="project" value="TreeGrafter"/>
</dbReference>
<dbReference type="InterPro" id="IPR036691">
    <property type="entry name" value="Endo/exonu/phosph_ase_sf"/>
</dbReference>
<feature type="compositionally biased region" description="Basic and acidic residues" evidence="11">
    <location>
        <begin position="324"/>
        <end position="334"/>
    </location>
</feature>
<evidence type="ECO:0000256" key="8">
    <source>
        <dbReference type="ARBA" id="ARBA00022842"/>
    </source>
</evidence>
<evidence type="ECO:0000256" key="1">
    <source>
        <dbReference type="ARBA" id="ARBA00001936"/>
    </source>
</evidence>
<comment type="cofactor">
    <cofactor evidence="2">
        <name>Mg(2+)</name>
        <dbReference type="ChEBI" id="CHEBI:18420"/>
    </cofactor>
</comment>
<dbReference type="AlphaFoldDB" id="A0AAD9S5J7"/>
<keyword evidence="6" id="KW-0227">DNA damage</keyword>
<evidence type="ECO:0000256" key="3">
    <source>
        <dbReference type="ARBA" id="ARBA00004123"/>
    </source>
</evidence>
<gene>
    <name evidence="12" type="ORF">N8I77_012119</name>
</gene>
<dbReference type="Proteomes" id="UP001265746">
    <property type="component" value="Unassembled WGS sequence"/>
</dbReference>
<comment type="cofactor">
    <cofactor evidence="1">
        <name>Mn(2+)</name>
        <dbReference type="ChEBI" id="CHEBI:29035"/>
    </cofactor>
</comment>
<dbReference type="InterPro" id="IPR051547">
    <property type="entry name" value="TDP2-like"/>
</dbReference>